<dbReference type="InterPro" id="IPR006058">
    <property type="entry name" value="2Fe2S_fd_BS"/>
</dbReference>
<evidence type="ECO:0000256" key="1">
    <source>
        <dbReference type="ARBA" id="ARBA00022714"/>
    </source>
</evidence>
<reference evidence="5" key="2">
    <citation type="journal article" date="2015" name="Data Brief">
        <title>Shoot transcriptome of the giant reed, Arundo donax.</title>
        <authorList>
            <person name="Barrero R.A."/>
            <person name="Guerrero F.D."/>
            <person name="Moolhuijzen P."/>
            <person name="Goolsby J.A."/>
            <person name="Tidwell J."/>
            <person name="Bellgard S.E."/>
            <person name="Bellgard M.I."/>
        </authorList>
    </citation>
    <scope>NUCLEOTIDE SEQUENCE</scope>
    <source>
        <tissue evidence="5">Shoot tissue taken approximately 20 cm above the soil surface</tissue>
    </source>
</reference>
<protein>
    <submittedName>
        <fullName evidence="5">Uncharacterized protein</fullName>
    </submittedName>
</protein>
<organism evidence="5">
    <name type="scientific">Arundo donax</name>
    <name type="common">Giant reed</name>
    <name type="synonym">Donax arundinaceus</name>
    <dbReference type="NCBI Taxonomy" id="35708"/>
    <lineage>
        <taxon>Eukaryota</taxon>
        <taxon>Viridiplantae</taxon>
        <taxon>Streptophyta</taxon>
        <taxon>Embryophyta</taxon>
        <taxon>Tracheophyta</taxon>
        <taxon>Spermatophyta</taxon>
        <taxon>Magnoliopsida</taxon>
        <taxon>Liliopsida</taxon>
        <taxon>Poales</taxon>
        <taxon>Poaceae</taxon>
        <taxon>PACMAD clade</taxon>
        <taxon>Arundinoideae</taxon>
        <taxon>Arundineae</taxon>
        <taxon>Arundo</taxon>
    </lineage>
</organism>
<keyword evidence="2" id="KW-0411">Iron-sulfur</keyword>
<evidence type="ECO:0000256" key="3">
    <source>
        <dbReference type="ARBA" id="ARBA00034078"/>
    </source>
</evidence>
<proteinExistence type="predicted"/>
<reference evidence="5" key="1">
    <citation type="submission" date="2014-09" db="EMBL/GenBank/DDBJ databases">
        <authorList>
            <person name="Magalhaes I.L.F."/>
            <person name="Oliveira U."/>
            <person name="Santos F.R."/>
            <person name="Vidigal T.H.D.A."/>
            <person name="Brescovit A.D."/>
            <person name="Santos A.J."/>
        </authorList>
    </citation>
    <scope>NUCLEOTIDE SEQUENCE</scope>
    <source>
        <tissue evidence="5">Shoot tissue taken approximately 20 cm above the soil surface</tissue>
    </source>
</reference>
<keyword evidence="1" id="KW-0408">Iron</keyword>
<dbReference type="AlphaFoldDB" id="A0A0A8XYR0"/>
<dbReference type="GO" id="GO:0051537">
    <property type="term" value="F:2 iron, 2 sulfur cluster binding"/>
    <property type="evidence" value="ECO:0007669"/>
    <property type="project" value="UniProtKB-KW"/>
</dbReference>
<keyword evidence="4" id="KW-1133">Transmembrane helix</keyword>
<feature type="transmembrane region" description="Helical" evidence="4">
    <location>
        <begin position="24"/>
        <end position="45"/>
    </location>
</feature>
<evidence type="ECO:0000256" key="2">
    <source>
        <dbReference type="ARBA" id="ARBA00023014"/>
    </source>
</evidence>
<evidence type="ECO:0000256" key="4">
    <source>
        <dbReference type="SAM" id="Phobius"/>
    </source>
</evidence>
<comment type="cofactor">
    <cofactor evidence="3">
        <name>[2Fe-2S] cluster</name>
        <dbReference type="ChEBI" id="CHEBI:190135"/>
    </cofactor>
</comment>
<keyword evidence="4" id="KW-0472">Membrane</keyword>
<keyword evidence="4" id="KW-0812">Transmembrane</keyword>
<keyword evidence="1" id="KW-0479">Metal-binding</keyword>
<dbReference type="EMBL" id="GBRH01278806">
    <property type="protein sequence ID" value="JAD19089.1"/>
    <property type="molecule type" value="Transcribed_RNA"/>
</dbReference>
<accession>A0A0A8XYR0</accession>
<evidence type="ECO:0000313" key="5">
    <source>
        <dbReference type="EMBL" id="JAD19089.1"/>
    </source>
</evidence>
<dbReference type="PROSITE" id="PS00197">
    <property type="entry name" value="2FE2S_FER_1"/>
    <property type="match status" value="1"/>
</dbReference>
<name>A0A0A8XYR0_ARUDO</name>
<sequence length="51" mass="5846">MESLSSGCQSAPCSMCSVFFSRTFFGLQCVFMLKALYYCSVRIYVEHCRDL</sequence>
<keyword evidence="1" id="KW-0001">2Fe-2S</keyword>